<dbReference type="PANTHER" id="PTHR11461:SF211">
    <property type="entry name" value="GH10112P-RELATED"/>
    <property type="match status" value="1"/>
</dbReference>
<dbReference type="Pfam" id="PF00079">
    <property type="entry name" value="Serpin"/>
    <property type="match status" value="1"/>
</dbReference>
<evidence type="ECO:0000256" key="1">
    <source>
        <dbReference type="ARBA" id="ARBA00009500"/>
    </source>
</evidence>
<dbReference type="EMBL" id="JABFTP020000103">
    <property type="protein sequence ID" value="KAL3276846.1"/>
    <property type="molecule type" value="Genomic_DNA"/>
</dbReference>
<keyword evidence="5" id="KW-0732">Signal</keyword>
<dbReference type="Gene3D" id="3.30.497.10">
    <property type="entry name" value="Antithrombin, subunit I, domain 2"/>
    <property type="match status" value="1"/>
</dbReference>
<dbReference type="InterPro" id="IPR036186">
    <property type="entry name" value="Serpin_sf"/>
</dbReference>
<dbReference type="Gene3D" id="2.30.39.10">
    <property type="entry name" value="Alpha-1-antitrypsin, domain 1"/>
    <property type="match status" value="1"/>
</dbReference>
<comment type="caution">
    <text evidence="7">The sequence shown here is derived from an EMBL/GenBank/DDBJ whole genome shotgun (WGS) entry which is preliminary data.</text>
</comment>
<reference evidence="7 8" key="1">
    <citation type="journal article" date="2021" name="BMC Biol.">
        <title>Horizontally acquired antibacterial genes associated with adaptive radiation of ladybird beetles.</title>
        <authorList>
            <person name="Li H.S."/>
            <person name="Tang X.F."/>
            <person name="Huang Y.H."/>
            <person name="Xu Z.Y."/>
            <person name="Chen M.L."/>
            <person name="Du X.Y."/>
            <person name="Qiu B.Y."/>
            <person name="Chen P.T."/>
            <person name="Zhang W."/>
            <person name="Slipinski A."/>
            <person name="Escalona H.E."/>
            <person name="Waterhouse R.M."/>
            <person name="Zwick A."/>
            <person name="Pang H."/>
        </authorList>
    </citation>
    <scope>NUCLEOTIDE SEQUENCE [LARGE SCALE GENOMIC DNA]</scope>
    <source>
        <strain evidence="7">SYSU2018</strain>
    </source>
</reference>
<evidence type="ECO:0000313" key="7">
    <source>
        <dbReference type="EMBL" id="KAL3276846.1"/>
    </source>
</evidence>
<protein>
    <recommendedName>
        <fullName evidence="6">Serpin domain-containing protein</fullName>
    </recommendedName>
</protein>
<organism evidence="7 8">
    <name type="scientific">Cryptolaemus montrouzieri</name>
    <dbReference type="NCBI Taxonomy" id="559131"/>
    <lineage>
        <taxon>Eukaryota</taxon>
        <taxon>Metazoa</taxon>
        <taxon>Ecdysozoa</taxon>
        <taxon>Arthropoda</taxon>
        <taxon>Hexapoda</taxon>
        <taxon>Insecta</taxon>
        <taxon>Pterygota</taxon>
        <taxon>Neoptera</taxon>
        <taxon>Endopterygota</taxon>
        <taxon>Coleoptera</taxon>
        <taxon>Polyphaga</taxon>
        <taxon>Cucujiformia</taxon>
        <taxon>Coccinelloidea</taxon>
        <taxon>Coccinellidae</taxon>
        <taxon>Scymninae</taxon>
        <taxon>Scymnini</taxon>
        <taxon>Cryptolaemus</taxon>
    </lineage>
</organism>
<accession>A0ABD2NDN0</accession>
<dbReference type="InterPro" id="IPR023796">
    <property type="entry name" value="Serpin_dom"/>
</dbReference>
<dbReference type="SUPFAM" id="SSF56574">
    <property type="entry name" value="Serpins"/>
    <property type="match status" value="1"/>
</dbReference>
<evidence type="ECO:0000256" key="3">
    <source>
        <dbReference type="ARBA" id="ARBA00022900"/>
    </source>
</evidence>
<evidence type="ECO:0000256" key="2">
    <source>
        <dbReference type="ARBA" id="ARBA00022690"/>
    </source>
</evidence>
<evidence type="ECO:0000259" key="6">
    <source>
        <dbReference type="SMART" id="SM00093"/>
    </source>
</evidence>
<dbReference type="InterPro" id="IPR042185">
    <property type="entry name" value="Serpin_sf_2"/>
</dbReference>
<dbReference type="InterPro" id="IPR000215">
    <property type="entry name" value="Serpin_fam"/>
</dbReference>
<dbReference type="AlphaFoldDB" id="A0ABD2NDN0"/>
<keyword evidence="2" id="KW-0646">Protease inhibitor</keyword>
<dbReference type="Proteomes" id="UP001516400">
    <property type="component" value="Unassembled WGS sequence"/>
</dbReference>
<dbReference type="PROSITE" id="PS00284">
    <property type="entry name" value="SERPIN"/>
    <property type="match status" value="1"/>
</dbReference>
<dbReference type="InterPro" id="IPR042178">
    <property type="entry name" value="Serpin_sf_1"/>
</dbReference>
<name>A0ABD2NDN0_9CUCU</name>
<evidence type="ECO:0000256" key="5">
    <source>
        <dbReference type="SAM" id="SignalP"/>
    </source>
</evidence>
<dbReference type="SMART" id="SM00093">
    <property type="entry name" value="SERPIN"/>
    <property type="match status" value="1"/>
</dbReference>
<feature type="signal peptide" evidence="5">
    <location>
        <begin position="1"/>
        <end position="15"/>
    </location>
</feature>
<keyword evidence="8" id="KW-1185">Reference proteome</keyword>
<evidence type="ECO:0000256" key="4">
    <source>
        <dbReference type="RuleBase" id="RU000411"/>
    </source>
</evidence>
<sequence length="390" mass="43493">MKIILILAVITAVLADKVTKEYVHSNNEFAINLLGEVGKDHRKNVVFSALSAETILGLVSLGAKGDTAAELKKVLQLPSADEKIKSEFNNVQTEIEQAKSIEIHSANQVYLADGFQVESEFLKTATEVFRAGVQNVDFNNSADAAAKINAWVEEKTQQKIKNLIKVEQLNQLTRMVLVNALYFSGRWESPFDLHDTKKGDFHVSKDETVQVDVMQVTANLLVHKMNKYNVTFLRLPYSGTNDRAVLTIAVPHDIDALEHTHKHLKSSVLEMKYKREYVKLFLPKFRVETTLDLKEILKNMGITTLFSKPDLSGITKEDVNVAAITQKVFVDVNEHGTEAAAATAAISNTRILSEPKAIAGEYHIDRPFFFSVQYDNVALITGRVINPLLG</sequence>
<keyword evidence="3" id="KW-0722">Serine protease inhibitor</keyword>
<dbReference type="GO" id="GO:0004867">
    <property type="term" value="F:serine-type endopeptidase inhibitor activity"/>
    <property type="evidence" value="ECO:0007669"/>
    <property type="project" value="UniProtKB-KW"/>
</dbReference>
<feature type="chain" id="PRO_5044850960" description="Serpin domain-containing protein" evidence="5">
    <location>
        <begin position="16"/>
        <end position="390"/>
    </location>
</feature>
<evidence type="ECO:0000313" key="8">
    <source>
        <dbReference type="Proteomes" id="UP001516400"/>
    </source>
</evidence>
<dbReference type="InterPro" id="IPR023795">
    <property type="entry name" value="Serpin_CS"/>
</dbReference>
<comment type="similarity">
    <text evidence="1 4">Belongs to the serpin family.</text>
</comment>
<feature type="domain" description="Serpin" evidence="6">
    <location>
        <begin position="31"/>
        <end position="387"/>
    </location>
</feature>
<dbReference type="PANTHER" id="PTHR11461">
    <property type="entry name" value="SERINE PROTEASE INHIBITOR, SERPIN"/>
    <property type="match status" value="1"/>
</dbReference>
<gene>
    <name evidence="7" type="ORF">HHI36_012209</name>
</gene>
<proteinExistence type="inferred from homology"/>